<dbReference type="PROSITE" id="PS50948">
    <property type="entry name" value="PAN"/>
    <property type="match status" value="1"/>
</dbReference>
<feature type="compositionally biased region" description="Basic and acidic residues" evidence="1">
    <location>
        <begin position="599"/>
        <end position="615"/>
    </location>
</feature>
<dbReference type="Gene3D" id="3.10.100.10">
    <property type="entry name" value="Mannose-Binding Protein A, subunit A"/>
    <property type="match status" value="1"/>
</dbReference>
<organism evidence="4 5">
    <name type="scientific">Mytilus edulis</name>
    <name type="common">Blue mussel</name>
    <dbReference type="NCBI Taxonomy" id="6550"/>
    <lineage>
        <taxon>Eukaryota</taxon>
        <taxon>Metazoa</taxon>
        <taxon>Spiralia</taxon>
        <taxon>Lophotrochozoa</taxon>
        <taxon>Mollusca</taxon>
        <taxon>Bivalvia</taxon>
        <taxon>Autobranchia</taxon>
        <taxon>Pteriomorphia</taxon>
        <taxon>Mytilida</taxon>
        <taxon>Mytiloidea</taxon>
        <taxon>Mytilidae</taxon>
        <taxon>Mytilinae</taxon>
        <taxon>Mytilus</taxon>
    </lineage>
</organism>
<keyword evidence="5" id="KW-1185">Reference proteome</keyword>
<name>A0A8S3QPA6_MYTED</name>
<dbReference type="InterPro" id="IPR003609">
    <property type="entry name" value="Pan_app"/>
</dbReference>
<dbReference type="PROSITE" id="PS50041">
    <property type="entry name" value="C_TYPE_LECTIN_2"/>
    <property type="match status" value="1"/>
</dbReference>
<feature type="domain" description="Apple" evidence="3">
    <location>
        <begin position="148"/>
        <end position="231"/>
    </location>
</feature>
<dbReference type="Proteomes" id="UP000683360">
    <property type="component" value="Unassembled WGS sequence"/>
</dbReference>
<dbReference type="InterPro" id="IPR016187">
    <property type="entry name" value="CTDL_fold"/>
</dbReference>
<dbReference type="CDD" id="cd00037">
    <property type="entry name" value="CLECT"/>
    <property type="match status" value="1"/>
</dbReference>
<dbReference type="SUPFAM" id="SSF56436">
    <property type="entry name" value="C-type lectin-like"/>
    <property type="match status" value="1"/>
</dbReference>
<evidence type="ECO:0000313" key="4">
    <source>
        <dbReference type="EMBL" id="CAG2198469.1"/>
    </source>
</evidence>
<dbReference type="OrthoDB" id="6135749at2759"/>
<reference evidence="4" key="1">
    <citation type="submission" date="2021-03" db="EMBL/GenBank/DDBJ databases">
        <authorList>
            <person name="Bekaert M."/>
        </authorList>
    </citation>
    <scope>NUCLEOTIDE SEQUENCE</scope>
</reference>
<gene>
    <name evidence="4" type="ORF">MEDL_13220</name>
</gene>
<protein>
    <submittedName>
        <fullName evidence="4">Uncharacterized protein</fullName>
    </submittedName>
</protein>
<feature type="compositionally biased region" description="Polar residues" evidence="1">
    <location>
        <begin position="699"/>
        <end position="711"/>
    </location>
</feature>
<evidence type="ECO:0000256" key="1">
    <source>
        <dbReference type="SAM" id="MobiDB-lite"/>
    </source>
</evidence>
<feature type="domain" description="C-type lectin" evidence="2">
    <location>
        <begin position="25"/>
        <end position="134"/>
    </location>
</feature>
<dbReference type="InterPro" id="IPR016186">
    <property type="entry name" value="C-type_lectin-like/link_sf"/>
</dbReference>
<evidence type="ECO:0000259" key="2">
    <source>
        <dbReference type="PROSITE" id="PS50041"/>
    </source>
</evidence>
<evidence type="ECO:0000313" key="5">
    <source>
        <dbReference type="Proteomes" id="UP000683360"/>
    </source>
</evidence>
<accession>A0A8S3QPA6</accession>
<proteinExistence type="predicted"/>
<dbReference type="SMART" id="SM00034">
    <property type="entry name" value="CLECT"/>
    <property type="match status" value="1"/>
</dbReference>
<evidence type="ECO:0000259" key="3">
    <source>
        <dbReference type="PROSITE" id="PS50948"/>
    </source>
</evidence>
<comment type="caution">
    <text evidence="4">The sequence shown here is derived from an EMBL/GenBank/DDBJ whole genome shotgun (WGS) entry which is preliminary data.</text>
</comment>
<feature type="region of interest" description="Disordered" evidence="1">
    <location>
        <begin position="545"/>
        <end position="800"/>
    </location>
</feature>
<dbReference type="InterPro" id="IPR001304">
    <property type="entry name" value="C-type_lectin-like"/>
</dbReference>
<sequence>MEIVAVAIMLPLRDNNAKVSASVTLFSDELTWNEANQYCRRNQHLVKIGRQAKEHYLHEHLVSLNISPSKVDIWIGLHAPDPNQRTHLVWTNNCSIPLLYSNWEPGLKSGPDDLCAYIEVEYESMYWFLDECEKTKRSFLCESKNGICNSGYFYDIESNTSVATGIGGLTTMSSVTVQQCKNACNPSPMCWGFVFIPSVPKCALFDLNDDPLFIENNQVHAQYHGLYMKRCHFEVDENANVLSVPSYDSSGSDAVSECTTTTNEITTTRQKTTIDQATSETMIPSTNANHVTSSNYHMITRQQTTIDQATSETMIPSTNANHVTSSNYHVTTRQQTTIYQTTADAMILTTDANHVTSSNYHMTTRQQTTIDQATADAMIPTTNANHVTSSNYHVTTSNPETTSTEKNLINPTTIQKVSTYSKGKNPYCVCTCKNDTKEMSLEESITEIVNAIKVDKSQTSTYTRQRTCAWDSRKSSESLCNFPSDLVGKSYDTKDGLIVYKFEKTQLLFQDIGGKGRLWPSWTTDCREQNGDFVVAESSSEVVIGGEGEGVGKEATGGDAGTEGRTDVGPGPGLDERGTRPGAIGSETETEEDGSTTTKECKKYEQLEALTDRRHSPVNYKQFHETGRTPSSESTESTDDATKADFESGSTSGYKKAERPSTPFPDGNNNASGSAGSPCKGTEETNDSSTFEKNEQTNKCKTTNGASTATGTEFDDGLPRFYSRPRARNERFNPMYDTYFSSDTADNDSEDDVVSNSNNETDGELQTGNAEMDVEDNSQSHAEEKVQKPSTTANADKLSVGSAGIFHSSASSSFP</sequence>
<dbReference type="AlphaFoldDB" id="A0A8S3QPA6"/>
<dbReference type="EMBL" id="CAJPWZ010000680">
    <property type="protein sequence ID" value="CAG2198469.1"/>
    <property type="molecule type" value="Genomic_DNA"/>
</dbReference>